<comment type="subcellular location">
    <subcellularLocation>
        <location evidence="1">Secreted</location>
    </subcellularLocation>
</comment>
<dbReference type="OrthoDB" id="7776143at2759"/>
<name>A0A290GQD0_LEPDE</name>
<dbReference type="InterPro" id="IPR011042">
    <property type="entry name" value="6-blade_b-propeller_TolB-like"/>
</dbReference>
<dbReference type="PRINTS" id="PR01366">
    <property type="entry name" value="ROYALJELLY"/>
</dbReference>
<comment type="similarity">
    <text evidence="2">Belongs to the major royal jelly protein family.</text>
</comment>
<dbReference type="EMBL" id="KY221852">
    <property type="protein sequence ID" value="ATB56350.1"/>
    <property type="molecule type" value="mRNA"/>
</dbReference>
<evidence type="ECO:0000313" key="5">
    <source>
        <dbReference type="EMBL" id="ATB56350.1"/>
    </source>
</evidence>
<sequence>MTDNWFHSWQPPTGLIPDQQPFHGPVHLTNFSNVYDSGYQQKPRNPVHGRPDTFLPYLLSLGLARPSFPDTSSTIGSERTGPFTTRYSWKVLDFAYPSEYERDLAISKEEFIQKNNLPLGVEVFGDRLFLTMPKWKPGVPASLAVLPRVPKEQSPKLVPYPSWEWHQTDSCDGITSVFRIQADQCGRLWVLDSGQIDVTMEPKQVCPPKVLIFDLRTDLLLGKYVLPDEFIKQDSLYSNIVIDEREGDCLNVHAYLADVWRFGIVVFSLEKMRGWRVTDHLFFPEPLAAAYKVHHLEFEWTDGIFGMALSPVHQYDKDRLLYFHPMSSFREFSVKTSVLCNETGWSEIKNAFSVVGQSRGKSGHVSTSQIDRRGRVMFYNLVTRDSIGCWDLRKPYRRENLGVVAKSSETLVFPNDMKIDQNRRQSVWVLTNRLPFYLYEGLDEDKVNFRVMSAFVDEAVQNTICDPNVSVYRSYQEFSKDDECY</sequence>
<keyword evidence="3" id="KW-0964">Secreted</keyword>
<dbReference type="Gene3D" id="2.120.10.30">
    <property type="entry name" value="TolB, C-terminal domain"/>
    <property type="match status" value="1"/>
</dbReference>
<reference evidence="5" key="1">
    <citation type="submission" date="2016-11" db="EMBL/GenBank/DDBJ databases">
        <title>melanization related genes in Leptinotarsa decemlineata.</title>
        <authorList>
            <person name="Fu K."/>
        </authorList>
    </citation>
    <scope>NUCLEOTIDE SEQUENCE</scope>
</reference>
<evidence type="ECO:0000256" key="2">
    <source>
        <dbReference type="ARBA" id="ARBA00009127"/>
    </source>
</evidence>
<evidence type="ECO:0000256" key="4">
    <source>
        <dbReference type="ARBA" id="ARBA00022729"/>
    </source>
</evidence>
<proteinExistence type="evidence at transcript level"/>
<organism evidence="5">
    <name type="scientific">Leptinotarsa decemlineata</name>
    <name type="common">Colorado potato beetle</name>
    <name type="synonym">Doryphora decemlineata</name>
    <dbReference type="NCBI Taxonomy" id="7539"/>
    <lineage>
        <taxon>Eukaryota</taxon>
        <taxon>Metazoa</taxon>
        <taxon>Ecdysozoa</taxon>
        <taxon>Arthropoda</taxon>
        <taxon>Hexapoda</taxon>
        <taxon>Insecta</taxon>
        <taxon>Pterygota</taxon>
        <taxon>Neoptera</taxon>
        <taxon>Endopterygota</taxon>
        <taxon>Coleoptera</taxon>
        <taxon>Polyphaga</taxon>
        <taxon>Cucujiformia</taxon>
        <taxon>Chrysomeloidea</taxon>
        <taxon>Chrysomelidae</taxon>
        <taxon>Chrysomelinae</taxon>
        <taxon>Doryphorini</taxon>
        <taxon>Leptinotarsa</taxon>
    </lineage>
</organism>
<keyword evidence="4" id="KW-0732">Signal</keyword>
<dbReference type="InterPro" id="IPR017996">
    <property type="entry name" value="MRJP/yellow-related"/>
</dbReference>
<dbReference type="FunFam" id="2.120.10.30:FF:000045">
    <property type="entry name" value="Blast:Protein yellow"/>
    <property type="match status" value="1"/>
</dbReference>
<dbReference type="AlphaFoldDB" id="A0A290GQD0"/>
<dbReference type="GO" id="GO:0005576">
    <property type="term" value="C:extracellular region"/>
    <property type="evidence" value="ECO:0007669"/>
    <property type="project" value="UniProtKB-SubCell"/>
</dbReference>
<dbReference type="Pfam" id="PF03022">
    <property type="entry name" value="MRJP"/>
    <property type="match status" value="1"/>
</dbReference>
<dbReference type="PANTHER" id="PTHR10009:SF13">
    <property type="entry name" value="DOPAMINECHROME TAUTOMERASE"/>
    <property type="match status" value="1"/>
</dbReference>
<evidence type="ECO:0000256" key="3">
    <source>
        <dbReference type="ARBA" id="ARBA00022525"/>
    </source>
</evidence>
<dbReference type="PANTHER" id="PTHR10009">
    <property type="entry name" value="PROTEIN YELLOW-RELATED"/>
    <property type="match status" value="1"/>
</dbReference>
<evidence type="ECO:0000256" key="1">
    <source>
        <dbReference type="ARBA" id="ARBA00004613"/>
    </source>
</evidence>
<accession>A0A290GQD0</accession>
<protein>
    <submittedName>
        <fullName evidence="5">Yellow-h</fullName>
    </submittedName>
</protein>